<feature type="repeat" description="TPR" evidence="7">
    <location>
        <begin position="186"/>
        <end position="219"/>
    </location>
</feature>
<proteinExistence type="inferred from homology"/>
<evidence type="ECO:0000256" key="3">
    <source>
        <dbReference type="ARBA" id="ARBA00022803"/>
    </source>
</evidence>
<dbReference type="PANTHER" id="PTHR36326">
    <property type="entry name" value="PROTEIN POLLENLESS 3-LIKE 2"/>
    <property type="match status" value="1"/>
</dbReference>
<dbReference type="PANTHER" id="PTHR36326:SF4">
    <property type="entry name" value="PROTEIN POLLENLESS 3-LIKE 1"/>
    <property type="match status" value="1"/>
</dbReference>
<protein>
    <submittedName>
        <fullName evidence="9">Uncharacterized protein</fullName>
    </submittedName>
</protein>
<dbReference type="InterPro" id="IPR019734">
    <property type="entry name" value="TPR_rpt"/>
</dbReference>
<evidence type="ECO:0000256" key="6">
    <source>
        <dbReference type="ARBA" id="ARBA00025750"/>
    </source>
</evidence>
<dbReference type="Pfam" id="PF00515">
    <property type="entry name" value="TPR_1"/>
    <property type="match status" value="1"/>
</dbReference>
<comment type="caution">
    <text evidence="9">The sequence shown here is derived from an EMBL/GenBank/DDBJ whole genome shotgun (WGS) entry which is preliminary data.</text>
</comment>
<evidence type="ECO:0000313" key="10">
    <source>
        <dbReference type="Proteomes" id="UP001642360"/>
    </source>
</evidence>
<dbReference type="InterPro" id="IPR044961">
    <property type="entry name" value="MS5/SDI1"/>
</dbReference>
<feature type="region of interest" description="Disordered" evidence="8">
    <location>
        <begin position="290"/>
        <end position="313"/>
    </location>
</feature>
<evidence type="ECO:0000256" key="5">
    <source>
        <dbReference type="ARBA" id="ARBA00023242"/>
    </source>
</evidence>
<evidence type="ECO:0000256" key="7">
    <source>
        <dbReference type="PROSITE-ProRule" id="PRU00339"/>
    </source>
</evidence>
<evidence type="ECO:0000256" key="1">
    <source>
        <dbReference type="ARBA" id="ARBA00004123"/>
    </source>
</evidence>
<dbReference type="EMBL" id="CAUOFW020008020">
    <property type="protein sequence ID" value="CAK9181380.1"/>
    <property type="molecule type" value="Genomic_DNA"/>
</dbReference>
<comment type="similarity">
    <text evidence="6">Belongs to the MS5 protein family.</text>
</comment>
<comment type="subcellular location">
    <subcellularLocation>
        <location evidence="1">Nucleus</location>
    </subcellularLocation>
</comment>
<dbReference type="PROSITE" id="PS50005">
    <property type="entry name" value="TPR"/>
    <property type="match status" value="1"/>
</dbReference>
<keyword evidence="3 7" id="KW-0802">TPR repeat</keyword>
<keyword evidence="10" id="KW-1185">Reference proteome</keyword>
<dbReference type="Gene3D" id="1.25.40.10">
    <property type="entry name" value="Tetratricopeptide repeat domain"/>
    <property type="match status" value="1"/>
</dbReference>
<keyword evidence="5" id="KW-0539">Nucleus</keyword>
<name>A0ABC8UK52_9AQUA</name>
<feature type="region of interest" description="Disordered" evidence="8">
    <location>
        <begin position="1"/>
        <end position="41"/>
    </location>
</feature>
<feature type="compositionally biased region" description="Basic and acidic residues" evidence="8">
    <location>
        <begin position="570"/>
        <end position="579"/>
    </location>
</feature>
<keyword evidence="4" id="KW-0175">Coiled coil</keyword>
<dbReference type="SMART" id="SM00028">
    <property type="entry name" value="TPR"/>
    <property type="match status" value="1"/>
</dbReference>
<reference evidence="9 10" key="1">
    <citation type="submission" date="2024-02" db="EMBL/GenBank/DDBJ databases">
        <authorList>
            <person name="Vignale AGUSTIN F."/>
            <person name="Sosa J E."/>
            <person name="Modenutti C."/>
        </authorList>
    </citation>
    <scope>NUCLEOTIDE SEQUENCE [LARGE SCALE GENOMIC DNA]</scope>
</reference>
<evidence type="ECO:0000256" key="2">
    <source>
        <dbReference type="ARBA" id="ARBA00022737"/>
    </source>
</evidence>
<evidence type="ECO:0000256" key="4">
    <source>
        <dbReference type="ARBA" id="ARBA00023054"/>
    </source>
</evidence>
<sequence length="768" mass="87455">MATSDKNYMARGFSTPPPTWKSRRSSPWIPSSEKKRISPQAKADSFHVIHKVPAGDSPYVKAKHVQLIDKDPNRAIYLFWKAINSGDRVDSALKDMAVVMKQLNRPDEAIEAIRSFRHLCLPESQESIDNLLVELYKRSGRIDEQIEMLQVKLKDIEEGLAFGGKRTKIARSQGKKIQITIEKEYSRLLGNLAWAYMQQNNYKLAEEHYRKALSFELDKNKQCNLAICLMHMKRTSEAKFLLQTIKASSECEQMDETYAKSFERAVQMLNGLESPSDVKPISHEEKNCHEIPIPSSSSDYRNQKEFSTPTDRGHNQVFGFGSRSLADEHNEATVLSDEQNRGVLFGPHHENKAKLGGYDKRNANCTSLGLRNFSHSSDQYLFMDTVKKGPYMEIPCERRYDYGSKRHGKWVSFTGTDVGSVCKKTYCTPIHRTETPKFPFTQPRSGSWSFSNEDQGRAFGRQDTAAGCNRKLSFEQPMINKNVQGTLGKSEIHLPFIGGDWRNTSCGNHTEVESSGDWRQRSSGDHAEMSNRSILQPFGNGVWKRNFQDDGGQTNKDTKENNLPMGFSSERGDHSSVDRKRLSEMVEPLAESLKSTHELQSQSHPIFGDLNLVQDCSMCQSKKSWADMVEEDEQELFDGRTPRNWSEGLNKGEEFNDENINTNIIHESPTLLNQVDNFSQKIESLDLVDGYYTQPQKADSSMNRTVQRSLSFDHHQKPETAENYHLSPLPKKALSFEGYNSGNDTKLNRRSRLPVFQDITLLSESPRP</sequence>
<accession>A0ABC8UK52</accession>
<evidence type="ECO:0000313" key="9">
    <source>
        <dbReference type="EMBL" id="CAK9181380.1"/>
    </source>
</evidence>
<dbReference type="Proteomes" id="UP001642360">
    <property type="component" value="Unassembled WGS sequence"/>
</dbReference>
<dbReference type="SUPFAM" id="SSF81901">
    <property type="entry name" value="HCP-like"/>
    <property type="match status" value="1"/>
</dbReference>
<organism evidence="9 10">
    <name type="scientific">Ilex paraguariensis</name>
    <name type="common">yerba mate</name>
    <dbReference type="NCBI Taxonomy" id="185542"/>
    <lineage>
        <taxon>Eukaryota</taxon>
        <taxon>Viridiplantae</taxon>
        <taxon>Streptophyta</taxon>
        <taxon>Embryophyta</taxon>
        <taxon>Tracheophyta</taxon>
        <taxon>Spermatophyta</taxon>
        <taxon>Magnoliopsida</taxon>
        <taxon>eudicotyledons</taxon>
        <taxon>Gunneridae</taxon>
        <taxon>Pentapetalae</taxon>
        <taxon>asterids</taxon>
        <taxon>campanulids</taxon>
        <taxon>Aquifoliales</taxon>
        <taxon>Aquifoliaceae</taxon>
        <taxon>Ilex</taxon>
    </lineage>
</organism>
<feature type="compositionally biased region" description="Polar residues" evidence="8">
    <location>
        <begin position="294"/>
        <end position="310"/>
    </location>
</feature>
<keyword evidence="2" id="KW-0677">Repeat</keyword>
<gene>
    <name evidence="9" type="ORF">ILEXP_LOCUS51435</name>
</gene>
<evidence type="ECO:0000256" key="8">
    <source>
        <dbReference type="SAM" id="MobiDB-lite"/>
    </source>
</evidence>
<dbReference type="AlphaFoldDB" id="A0ABC8UK52"/>
<feature type="region of interest" description="Disordered" evidence="8">
    <location>
        <begin position="727"/>
        <end position="750"/>
    </location>
</feature>
<dbReference type="GO" id="GO:0005634">
    <property type="term" value="C:nucleus"/>
    <property type="evidence" value="ECO:0007669"/>
    <property type="project" value="UniProtKB-SubCell"/>
</dbReference>
<feature type="region of interest" description="Disordered" evidence="8">
    <location>
        <begin position="545"/>
        <end position="579"/>
    </location>
</feature>
<dbReference type="InterPro" id="IPR011990">
    <property type="entry name" value="TPR-like_helical_dom_sf"/>
</dbReference>